<feature type="compositionally biased region" description="Basic and acidic residues" evidence="1">
    <location>
        <begin position="59"/>
        <end position="69"/>
    </location>
</feature>
<gene>
    <name evidence="2" type="ORF">Bca52824_012996</name>
</gene>
<evidence type="ECO:0000256" key="1">
    <source>
        <dbReference type="SAM" id="MobiDB-lite"/>
    </source>
</evidence>
<reference evidence="2 3" key="1">
    <citation type="submission" date="2020-02" db="EMBL/GenBank/DDBJ databases">
        <authorList>
            <person name="Ma Q."/>
            <person name="Huang Y."/>
            <person name="Song X."/>
            <person name="Pei D."/>
        </authorList>
    </citation>
    <scope>NUCLEOTIDE SEQUENCE [LARGE SCALE GENOMIC DNA]</scope>
    <source>
        <strain evidence="2">Sxm20200214</strain>
        <tissue evidence="2">Leaf</tissue>
    </source>
</reference>
<feature type="region of interest" description="Disordered" evidence="1">
    <location>
        <begin position="57"/>
        <end position="88"/>
    </location>
</feature>
<name>A0A8X7VZX4_BRACI</name>
<sequence>MQSEGNNKAKAVVKGSNTRYRLVTCCFKTTGETFYSFYRRIFNPNATQAPVVQATFQEGRQREGEDRSGDASTPHHNVKAWFQTDNSA</sequence>
<proteinExistence type="predicted"/>
<evidence type="ECO:0000313" key="3">
    <source>
        <dbReference type="Proteomes" id="UP000886595"/>
    </source>
</evidence>
<dbReference type="AlphaFoldDB" id="A0A8X7VZX4"/>
<protein>
    <submittedName>
        <fullName evidence="2">Uncharacterized protein</fullName>
    </submittedName>
</protein>
<accession>A0A8X7VZX4</accession>
<dbReference type="EMBL" id="JAAMPC010000003">
    <property type="protein sequence ID" value="KAG2319783.1"/>
    <property type="molecule type" value="Genomic_DNA"/>
</dbReference>
<keyword evidence="3" id="KW-1185">Reference proteome</keyword>
<organism evidence="2 3">
    <name type="scientific">Brassica carinata</name>
    <name type="common">Ethiopian mustard</name>
    <name type="synonym">Abyssinian cabbage</name>
    <dbReference type="NCBI Taxonomy" id="52824"/>
    <lineage>
        <taxon>Eukaryota</taxon>
        <taxon>Viridiplantae</taxon>
        <taxon>Streptophyta</taxon>
        <taxon>Embryophyta</taxon>
        <taxon>Tracheophyta</taxon>
        <taxon>Spermatophyta</taxon>
        <taxon>Magnoliopsida</taxon>
        <taxon>eudicotyledons</taxon>
        <taxon>Gunneridae</taxon>
        <taxon>Pentapetalae</taxon>
        <taxon>rosids</taxon>
        <taxon>malvids</taxon>
        <taxon>Brassicales</taxon>
        <taxon>Brassicaceae</taxon>
        <taxon>Brassiceae</taxon>
        <taxon>Brassica</taxon>
    </lineage>
</organism>
<evidence type="ECO:0000313" key="2">
    <source>
        <dbReference type="EMBL" id="KAG2319783.1"/>
    </source>
</evidence>
<comment type="caution">
    <text evidence="2">The sequence shown here is derived from an EMBL/GenBank/DDBJ whole genome shotgun (WGS) entry which is preliminary data.</text>
</comment>
<dbReference type="Proteomes" id="UP000886595">
    <property type="component" value="Unassembled WGS sequence"/>
</dbReference>